<comment type="caution">
    <text evidence="2">The sequence shown here is derived from an EMBL/GenBank/DDBJ whole genome shotgun (WGS) entry which is preliminary data.</text>
</comment>
<organism evidence="2 3">
    <name type="scientific">Elysia crispata</name>
    <name type="common">lettuce slug</name>
    <dbReference type="NCBI Taxonomy" id="231223"/>
    <lineage>
        <taxon>Eukaryota</taxon>
        <taxon>Metazoa</taxon>
        <taxon>Spiralia</taxon>
        <taxon>Lophotrochozoa</taxon>
        <taxon>Mollusca</taxon>
        <taxon>Gastropoda</taxon>
        <taxon>Heterobranchia</taxon>
        <taxon>Euthyneura</taxon>
        <taxon>Panpulmonata</taxon>
        <taxon>Sacoglossa</taxon>
        <taxon>Placobranchoidea</taxon>
        <taxon>Plakobranchidae</taxon>
        <taxon>Elysia</taxon>
    </lineage>
</organism>
<reference evidence="2" key="1">
    <citation type="journal article" date="2023" name="G3 (Bethesda)">
        <title>A reference genome for the long-term kleptoplast-retaining sea slug Elysia crispata morphotype clarki.</title>
        <authorList>
            <person name="Eastman K.E."/>
            <person name="Pendleton A.L."/>
            <person name="Shaikh M.A."/>
            <person name="Suttiyut T."/>
            <person name="Ogas R."/>
            <person name="Tomko P."/>
            <person name="Gavelis G."/>
            <person name="Widhalm J.R."/>
            <person name="Wisecaver J.H."/>
        </authorList>
    </citation>
    <scope>NUCLEOTIDE SEQUENCE</scope>
    <source>
        <strain evidence="2">ECLA1</strain>
    </source>
</reference>
<evidence type="ECO:0000313" key="3">
    <source>
        <dbReference type="Proteomes" id="UP001283361"/>
    </source>
</evidence>
<dbReference type="EMBL" id="JAWDGP010005602">
    <property type="protein sequence ID" value="KAK3755379.1"/>
    <property type="molecule type" value="Genomic_DNA"/>
</dbReference>
<feature type="region of interest" description="Disordered" evidence="1">
    <location>
        <begin position="19"/>
        <end position="48"/>
    </location>
</feature>
<dbReference type="AlphaFoldDB" id="A0AAE0YR45"/>
<proteinExistence type="predicted"/>
<evidence type="ECO:0000313" key="2">
    <source>
        <dbReference type="EMBL" id="KAK3755379.1"/>
    </source>
</evidence>
<keyword evidence="3" id="KW-1185">Reference proteome</keyword>
<feature type="region of interest" description="Disordered" evidence="1">
    <location>
        <begin position="68"/>
        <end position="91"/>
    </location>
</feature>
<dbReference type="Proteomes" id="UP001283361">
    <property type="component" value="Unassembled WGS sequence"/>
</dbReference>
<sequence>MPSRQRLPELYFCVKKHKRTSCDPSGTAHQPRRPPTSRSGEESGLSTSLPEAIKAWSSMWDIGVERRRGSRQGGPYYTYQPFTSMSSQYNS</sequence>
<gene>
    <name evidence="2" type="ORF">RRG08_026109</name>
</gene>
<evidence type="ECO:0000256" key="1">
    <source>
        <dbReference type="SAM" id="MobiDB-lite"/>
    </source>
</evidence>
<feature type="compositionally biased region" description="Polar residues" evidence="1">
    <location>
        <begin position="80"/>
        <end position="91"/>
    </location>
</feature>
<accession>A0AAE0YR45</accession>
<protein>
    <submittedName>
        <fullName evidence="2">Uncharacterized protein</fullName>
    </submittedName>
</protein>
<name>A0AAE0YR45_9GAST</name>